<dbReference type="KEGG" id="ppel:H6H00_31035"/>
<accession>A0A7G7MHZ8</accession>
<keyword evidence="13" id="KW-1185">Reference proteome</keyword>
<evidence type="ECO:0000256" key="3">
    <source>
        <dbReference type="ARBA" id="ARBA00022714"/>
    </source>
</evidence>
<proteinExistence type="predicted"/>
<dbReference type="InterPro" id="IPR017941">
    <property type="entry name" value="Rieske_2Fe-2S"/>
</dbReference>
<evidence type="ECO:0000256" key="6">
    <source>
        <dbReference type="ARBA" id="ARBA00023014"/>
    </source>
</evidence>
<evidence type="ECO:0000256" key="1">
    <source>
        <dbReference type="ARBA" id="ARBA00002494"/>
    </source>
</evidence>
<dbReference type="Pfam" id="PF00355">
    <property type="entry name" value="Rieske"/>
    <property type="match status" value="1"/>
</dbReference>
<dbReference type="PROSITE" id="PS51318">
    <property type="entry name" value="TAT"/>
    <property type="match status" value="1"/>
</dbReference>
<dbReference type="PROSITE" id="PS51296">
    <property type="entry name" value="RIESKE"/>
    <property type="match status" value="1"/>
</dbReference>
<dbReference type="InterPro" id="IPR014349">
    <property type="entry name" value="Rieske_Fe-S_prot"/>
</dbReference>
<feature type="domain" description="Rieske" evidence="11">
    <location>
        <begin position="41"/>
        <end position="132"/>
    </location>
</feature>
<feature type="chain" id="PRO_5038437494" description="Cytochrome bc1 complex Rieske iron-sulfur subunit" evidence="10">
    <location>
        <begin position="26"/>
        <end position="133"/>
    </location>
</feature>
<keyword evidence="5" id="KW-0408">Iron</keyword>
<keyword evidence="7" id="KW-1015">Disulfide bond</keyword>
<evidence type="ECO:0000313" key="13">
    <source>
        <dbReference type="Proteomes" id="UP000515728"/>
    </source>
</evidence>
<dbReference type="SUPFAM" id="SSF50022">
    <property type="entry name" value="ISP domain"/>
    <property type="match status" value="1"/>
</dbReference>
<comment type="cofactor">
    <cofactor evidence="9">
        <name>[2Fe-2S] cluster</name>
        <dbReference type="ChEBI" id="CHEBI:190135"/>
    </cofactor>
</comment>
<sequence length="133" mass="12810">MPHPQLDRRTVVVGAAALTAGLAVAGCSAASPASAPAAADGPLAPTTDVPVGGATIFADQGVVVTQATAGAFAAFSTVCPHQGCNVNAVEGTEIVCPCHDSRFDLGGAVLTGPAESGLTSVPVTVSGTELTLG</sequence>
<organism evidence="12 13">
    <name type="scientific">Pseudonocardia petroleophila</name>
    <dbReference type="NCBI Taxonomy" id="37331"/>
    <lineage>
        <taxon>Bacteria</taxon>
        <taxon>Bacillati</taxon>
        <taxon>Actinomycetota</taxon>
        <taxon>Actinomycetes</taxon>
        <taxon>Pseudonocardiales</taxon>
        <taxon>Pseudonocardiaceae</taxon>
        <taxon>Pseudonocardia</taxon>
    </lineage>
</organism>
<feature type="signal peptide" evidence="10">
    <location>
        <begin position="1"/>
        <end position="25"/>
    </location>
</feature>
<evidence type="ECO:0000256" key="7">
    <source>
        <dbReference type="ARBA" id="ARBA00023157"/>
    </source>
</evidence>
<dbReference type="GO" id="GO:0004497">
    <property type="term" value="F:monooxygenase activity"/>
    <property type="evidence" value="ECO:0007669"/>
    <property type="project" value="UniProtKB-ARBA"/>
</dbReference>
<gene>
    <name evidence="12" type="ORF">H6H00_31035</name>
</gene>
<dbReference type="GO" id="GO:0016705">
    <property type="term" value="F:oxidoreductase activity, acting on paired donors, with incorporation or reduction of molecular oxygen"/>
    <property type="evidence" value="ECO:0007669"/>
    <property type="project" value="UniProtKB-ARBA"/>
</dbReference>
<dbReference type="GO" id="GO:0051537">
    <property type="term" value="F:2 iron, 2 sulfur cluster binding"/>
    <property type="evidence" value="ECO:0007669"/>
    <property type="project" value="UniProtKB-KW"/>
</dbReference>
<dbReference type="RefSeq" id="WP_185719159.1">
    <property type="nucleotide sequence ID" value="NZ_BAAAWI010000001.1"/>
</dbReference>
<evidence type="ECO:0000259" key="11">
    <source>
        <dbReference type="PROSITE" id="PS51296"/>
    </source>
</evidence>
<protein>
    <recommendedName>
        <fullName evidence="2">Cytochrome bc1 complex Rieske iron-sulfur subunit</fullName>
    </recommendedName>
    <alternativeName>
        <fullName evidence="8">Cytochrome bc1 reductase complex subunit QcrA</fullName>
    </alternativeName>
</protein>
<keyword evidence="3" id="KW-0001">2Fe-2S</keyword>
<comment type="function">
    <text evidence="1">Iron-sulfur subunit of the cytochrome bc1 complex, an essential component of the respiratory electron transport chain required for ATP synthesis. The bc1 complex catalyzes the oxidation of menaquinol and the reduction of cytochrome c in the respiratory chain. The bc1 complex operates through a Q-cycle mechanism that couples electron transfer to generation of the proton gradient that drives ATP synthesis.</text>
</comment>
<evidence type="ECO:0000256" key="5">
    <source>
        <dbReference type="ARBA" id="ARBA00023004"/>
    </source>
</evidence>
<evidence type="ECO:0000256" key="4">
    <source>
        <dbReference type="ARBA" id="ARBA00022723"/>
    </source>
</evidence>
<dbReference type="CDD" id="cd03467">
    <property type="entry name" value="Rieske"/>
    <property type="match status" value="1"/>
</dbReference>
<name>A0A7G7MHZ8_9PSEU</name>
<reference evidence="12 13" key="1">
    <citation type="submission" date="2020-08" db="EMBL/GenBank/DDBJ databases">
        <authorList>
            <person name="Mo P."/>
        </authorList>
    </citation>
    <scope>NUCLEOTIDE SEQUENCE [LARGE SCALE GENOMIC DNA]</scope>
    <source>
        <strain evidence="12 13">CGMCC 4.1532</strain>
    </source>
</reference>
<dbReference type="PANTHER" id="PTHR10134">
    <property type="entry name" value="CYTOCHROME B-C1 COMPLEX SUBUNIT RIESKE, MITOCHONDRIAL"/>
    <property type="match status" value="1"/>
</dbReference>
<dbReference type="InterPro" id="IPR005805">
    <property type="entry name" value="Rieske_Fe-S_prot_C"/>
</dbReference>
<evidence type="ECO:0000313" key="12">
    <source>
        <dbReference type="EMBL" id="QNG52409.1"/>
    </source>
</evidence>
<evidence type="ECO:0000256" key="10">
    <source>
        <dbReference type="SAM" id="SignalP"/>
    </source>
</evidence>
<dbReference type="InterPro" id="IPR036922">
    <property type="entry name" value="Rieske_2Fe-2S_sf"/>
</dbReference>
<keyword evidence="10" id="KW-0732">Signal</keyword>
<keyword evidence="4" id="KW-0479">Metal-binding</keyword>
<evidence type="ECO:0000256" key="2">
    <source>
        <dbReference type="ARBA" id="ARBA00015816"/>
    </source>
</evidence>
<evidence type="ECO:0000256" key="9">
    <source>
        <dbReference type="ARBA" id="ARBA00034078"/>
    </source>
</evidence>
<dbReference type="PRINTS" id="PR00162">
    <property type="entry name" value="RIESKE"/>
</dbReference>
<dbReference type="EMBL" id="CP060131">
    <property type="protein sequence ID" value="QNG52409.1"/>
    <property type="molecule type" value="Genomic_DNA"/>
</dbReference>
<dbReference type="GO" id="GO:0046872">
    <property type="term" value="F:metal ion binding"/>
    <property type="evidence" value="ECO:0007669"/>
    <property type="project" value="UniProtKB-KW"/>
</dbReference>
<keyword evidence="6" id="KW-0411">Iron-sulfur</keyword>
<dbReference type="InterPro" id="IPR006311">
    <property type="entry name" value="TAT_signal"/>
</dbReference>
<evidence type="ECO:0000256" key="8">
    <source>
        <dbReference type="ARBA" id="ARBA00029586"/>
    </source>
</evidence>
<dbReference type="Proteomes" id="UP000515728">
    <property type="component" value="Chromosome"/>
</dbReference>
<dbReference type="GO" id="GO:0016020">
    <property type="term" value="C:membrane"/>
    <property type="evidence" value="ECO:0007669"/>
    <property type="project" value="InterPro"/>
</dbReference>
<dbReference type="Gene3D" id="2.102.10.10">
    <property type="entry name" value="Rieske [2Fe-2S] iron-sulphur domain"/>
    <property type="match status" value="1"/>
</dbReference>
<dbReference type="AlphaFoldDB" id="A0A7G7MHZ8"/>